<dbReference type="Proteomes" id="UP000837932">
    <property type="component" value="Unassembled WGS sequence"/>
</dbReference>
<dbReference type="InterPro" id="IPR013766">
    <property type="entry name" value="Thioredoxin_domain"/>
</dbReference>
<dbReference type="Gene3D" id="3.40.30.10">
    <property type="entry name" value="Glutaredoxin"/>
    <property type="match status" value="1"/>
</dbReference>
<reference evidence="2" key="1">
    <citation type="submission" date="2021-12" db="EMBL/GenBank/DDBJ databases">
        <authorList>
            <person name="Rodrigo-Torres L."/>
            <person name="Arahal R. D."/>
            <person name="Lucena T."/>
        </authorList>
    </citation>
    <scope>NUCLEOTIDE SEQUENCE</scope>
    <source>
        <strain evidence="2">CECT 8858</strain>
    </source>
</reference>
<dbReference type="InterPro" id="IPR050553">
    <property type="entry name" value="Thioredoxin_ResA/DsbE_sf"/>
</dbReference>
<gene>
    <name evidence="2" type="primary">resA_6</name>
    <name evidence="2" type="ORF">EMA8858_03181</name>
</gene>
<dbReference type="Pfam" id="PF00578">
    <property type="entry name" value="AhpC-TSA"/>
    <property type="match status" value="1"/>
</dbReference>
<organism evidence="2 3">
    <name type="scientific">Emticicia aquatica</name>
    <dbReference type="NCBI Taxonomy" id="1681835"/>
    <lineage>
        <taxon>Bacteria</taxon>
        <taxon>Pseudomonadati</taxon>
        <taxon>Bacteroidota</taxon>
        <taxon>Cytophagia</taxon>
        <taxon>Cytophagales</taxon>
        <taxon>Leadbetterellaceae</taxon>
        <taxon>Emticicia</taxon>
    </lineage>
</organism>
<dbReference type="InterPro" id="IPR036249">
    <property type="entry name" value="Thioredoxin-like_sf"/>
</dbReference>
<dbReference type="PANTHER" id="PTHR42852:SF13">
    <property type="entry name" value="PROTEIN DIPZ"/>
    <property type="match status" value="1"/>
</dbReference>
<dbReference type="EMBL" id="CAKLPY010000002">
    <property type="protein sequence ID" value="CAH0997044.1"/>
    <property type="molecule type" value="Genomic_DNA"/>
</dbReference>
<dbReference type="PANTHER" id="PTHR42852">
    <property type="entry name" value="THIOL:DISULFIDE INTERCHANGE PROTEIN DSBE"/>
    <property type="match status" value="1"/>
</dbReference>
<comment type="caution">
    <text evidence="2">The sequence shown here is derived from an EMBL/GenBank/DDBJ whole genome shotgun (WGS) entry which is preliminary data.</text>
</comment>
<dbReference type="InterPro" id="IPR000866">
    <property type="entry name" value="AhpC/TSA"/>
</dbReference>
<dbReference type="PROSITE" id="PS51352">
    <property type="entry name" value="THIOREDOXIN_2"/>
    <property type="match status" value="1"/>
</dbReference>
<keyword evidence="3" id="KW-1185">Reference proteome</keyword>
<feature type="domain" description="Thioredoxin" evidence="1">
    <location>
        <begin position="265"/>
        <end position="428"/>
    </location>
</feature>
<protein>
    <submittedName>
        <fullName evidence="2">Thiol-disulfide oxidoreductase ResA</fullName>
    </submittedName>
</protein>
<dbReference type="CDD" id="cd02966">
    <property type="entry name" value="TlpA_like_family"/>
    <property type="match status" value="1"/>
</dbReference>
<accession>A0ABM9ATN2</accession>
<sequence length="429" mass="48128">MANSLRSIVFCTSTTKENLMKSSTKTLLIILSVFVLNACKKITEPKTGIWRAIIPTAGGDLPFNFDIQHDGDAYSVVILNGEEKLKMDKAFIKDDSLHIPMEVFDAEIVAHVEGEKLNGYWKKMRSDFSFLKGNFSAEFGKNYRFIQKNETTTTSLSSKYNVLFVSEDKKDSTVSVGLFNTKGNEVTGTFLTTTGDYRYLSGNIIEDSLKLSCFDGTHLFLFKAKIEGDKLTGGEFWSGLKSLETWEGVKDENAKLPDEKTLTYLKDGYKTIAFSFPNENGKKISLTDERYKGKVVIAQIMGSWCPNCMDESKFLAPWYAKNKQKGVEIIGLAYEKSTDPAFAFPKIKRLKERFGIDYEVLLGGTNDKAEASKTLPMLNHVLGFPTTIFIDKKGQVREIHTGFSGPGTGKYYDDFVNDFNLLVDKLLAE</sequence>
<name>A0ABM9ATN2_9BACT</name>
<evidence type="ECO:0000313" key="3">
    <source>
        <dbReference type="Proteomes" id="UP000837932"/>
    </source>
</evidence>
<evidence type="ECO:0000259" key="1">
    <source>
        <dbReference type="PROSITE" id="PS51352"/>
    </source>
</evidence>
<dbReference type="SUPFAM" id="SSF52833">
    <property type="entry name" value="Thioredoxin-like"/>
    <property type="match status" value="1"/>
</dbReference>
<proteinExistence type="predicted"/>
<evidence type="ECO:0000313" key="2">
    <source>
        <dbReference type="EMBL" id="CAH0997044.1"/>
    </source>
</evidence>